<keyword evidence="1" id="KW-0812">Transmembrane</keyword>
<feature type="transmembrane region" description="Helical" evidence="1">
    <location>
        <begin position="99"/>
        <end position="120"/>
    </location>
</feature>
<keyword evidence="1" id="KW-0472">Membrane</keyword>
<sequence>MNIQVSTCKELLKLLYSGTKATGIIGAYWFIPVLFFTELANYFLQKVSNRTIRIVILLIRYVVFQFALKNINLPMNLNIVPIALVFFSIGVSLKGNWHYRVVISKLSITILIVFILFYSLNLTDFKC</sequence>
<dbReference type="Proteomes" id="UP000094764">
    <property type="component" value="Unassembled WGS sequence"/>
</dbReference>
<evidence type="ECO:0000256" key="1">
    <source>
        <dbReference type="SAM" id="Phobius"/>
    </source>
</evidence>
<evidence type="ECO:0000313" key="2">
    <source>
        <dbReference type="EMBL" id="OEG14682.1"/>
    </source>
</evidence>
<evidence type="ECO:0000313" key="3">
    <source>
        <dbReference type="Proteomes" id="UP000094764"/>
    </source>
</evidence>
<comment type="caution">
    <text evidence="2">The sequence shown here is derived from an EMBL/GenBank/DDBJ whole genome shotgun (WGS) entry which is preliminary data.</text>
</comment>
<dbReference type="STRING" id="903983.BCR23_12680"/>
<organism evidence="2 3">
    <name type="scientific">Enterococcus quebecensis</name>
    <dbReference type="NCBI Taxonomy" id="903983"/>
    <lineage>
        <taxon>Bacteria</taxon>
        <taxon>Bacillati</taxon>
        <taxon>Bacillota</taxon>
        <taxon>Bacilli</taxon>
        <taxon>Lactobacillales</taxon>
        <taxon>Enterococcaceae</taxon>
        <taxon>Enterococcus</taxon>
    </lineage>
</organism>
<keyword evidence="3" id="KW-1185">Reference proteome</keyword>
<feature type="transmembrane region" description="Helical" evidence="1">
    <location>
        <begin position="50"/>
        <end position="68"/>
    </location>
</feature>
<protein>
    <submittedName>
        <fullName evidence="2">Uncharacterized protein</fullName>
    </submittedName>
</protein>
<keyword evidence="1" id="KW-1133">Transmembrane helix</keyword>
<accession>A0A1E5GPQ6</accession>
<proteinExistence type="predicted"/>
<dbReference type="EMBL" id="MIKB01000019">
    <property type="protein sequence ID" value="OEG14682.1"/>
    <property type="molecule type" value="Genomic_DNA"/>
</dbReference>
<feature type="transmembrane region" description="Helical" evidence="1">
    <location>
        <begin position="21"/>
        <end position="44"/>
    </location>
</feature>
<reference evidence="3" key="1">
    <citation type="submission" date="2016-09" db="EMBL/GenBank/DDBJ databases">
        <authorList>
            <person name="Gulvik C.A."/>
        </authorList>
    </citation>
    <scope>NUCLEOTIDE SEQUENCE [LARGE SCALE GENOMIC DNA]</scope>
    <source>
        <strain evidence="3">LMG 26306</strain>
    </source>
</reference>
<gene>
    <name evidence="2" type="ORF">BCR23_12680</name>
</gene>
<feature type="transmembrane region" description="Helical" evidence="1">
    <location>
        <begin position="75"/>
        <end position="93"/>
    </location>
</feature>
<name>A0A1E5GPQ6_9ENTE</name>
<dbReference type="AlphaFoldDB" id="A0A1E5GPQ6"/>